<dbReference type="InterPro" id="IPR001790">
    <property type="entry name" value="Ribosomal_uL10"/>
</dbReference>
<dbReference type="GO" id="GO:0006412">
    <property type="term" value="P:translation"/>
    <property type="evidence" value="ECO:0007669"/>
    <property type="project" value="UniProtKB-UniRule"/>
</dbReference>
<name>A0A2I1K1J1_9LACT</name>
<sequence>MARVKVTREQKEAEVAGLVEDLKNSASVVVVDYLGLNVAEVTELRKELREAGVQMRVVKNTMLRRAADEAGIEGLDEVFTGPTAIAYHADDAVAAAKILVDSAKDLEALEVKGGLLEGTAVSIDQIVTLSKLPSREGLLSMLLSVLQAPMRNTASVLQQANPALRLAYALNAVAETK</sequence>
<dbReference type="HAMAP" id="MF_00362">
    <property type="entry name" value="Ribosomal_uL10"/>
    <property type="match status" value="1"/>
</dbReference>
<dbReference type="InterPro" id="IPR002363">
    <property type="entry name" value="Ribosomal_uL10_CS_bac"/>
</dbReference>
<dbReference type="Gene3D" id="3.30.70.1730">
    <property type="match status" value="1"/>
</dbReference>
<keyword evidence="6" id="KW-0699">rRNA-binding</keyword>
<dbReference type="NCBIfam" id="NF000955">
    <property type="entry name" value="PRK00099.1-1"/>
    <property type="match status" value="1"/>
</dbReference>
<dbReference type="RefSeq" id="WP_006701481.1">
    <property type="nucleotide sequence ID" value="NZ_PKHE01000007.1"/>
</dbReference>
<dbReference type="AlphaFoldDB" id="A0A2I1K1J1"/>
<evidence type="ECO:0000313" key="8">
    <source>
        <dbReference type="Proteomes" id="UP000234384"/>
    </source>
</evidence>
<proteinExistence type="inferred from homology"/>
<evidence type="ECO:0000256" key="2">
    <source>
        <dbReference type="ARBA" id="ARBA00022980"/>
    </source>
</evidence>
<dbReference type="CDD" id="cd05797">
    <property type="entry name" value="Ribosomal_L10"/>
    <property type="match status" value="1"/>
</dbReference>
<dbReference type="GO" id="GO:0003735">
    <property type="term" value="F:structural constituent of ribosome"/>
    <property type="evidence" value="ECO:0007669"/>
    <property type="project" value="InterPro"/>
</dbReference>
<organism evidence="7 8">
    <name type="scientific">Falseniella ignava</name>
    <dbReference type="NCBI Taxonomy" id="137730"/>
    <lineage>
        <taxon>Bacteria</taxon>
        <taxon>Bacillati</taxon>
        <taxon>Bacillota</taxon>
        <taxon>Bacilli</taxon>
        <taxon>Lactobacillales</taxon>
        <taxon>Aerococcaceae</taxon>
        <taxon>Falseniella</taxon>
    </lineage>
</organism>
<evidence type="ECO:0000256" key="4">
    <source>
        <dbReference type="ARBA" id="ARBA00026025"/>
    </source>
</evidence>
<keyword evidence="6" id="KW-0694">RNA-binding</keyword>
<evidence type="ECO:0000256" key="5">
    <source>
        <dbReference type="ARBA" id="ARBA00035202"/>
    </source>
</evidence>
<accession>A0A2I1K1J1</accession>
<dbReference type="OrthoDB" id="9808307at2"/>
<comment type="function">
    <text evidence="6">Forms part of the ribosomal stalk, playing a central role in the interaction of the ribosome with GTP-bound translation factors.</text>
</comment>
<dbReference type="Proteomes" id="UP000234384">
    <property type="component" value="Unassembled WGS sequence"/>
</dbReference>
<comment type="subunit">
    <text evidence="4 6">Part of the ribosomal stalk of the 50S ribosomal subunit. The N-terminus interacts with L11 and the large rRNA to form the base of the stalk. The C-terminus forms an elongated spine to which L12 dimers bind in a sequential fashion forming a multimeric L10(L12)X complex.</text>
</comment>
<comment type="similarity">
    <text evidence="1 6">Belongs to the universal ribosomal protein uL10 family.</text>
</comment>
<reference evidence="7 8" key="1">
    <citation type="submission" date="2017-12" db="EMBL/GenBank/DDBJ databases">
        <title>Phylogenetic diversity of female urinary microbiome.</title>
        <authorList>
            <person name="Thomas-White K."/>
            <person name="Wolfe A.J."/>
        </authorList>
    </citation>
    <scope>NUCLEOTIDE SEQUENCE [LARGE SCALE GENOMIC DNA]</scope>
    <source>
        <strain evidence="7 8">UMB0898</strain>
    </source>
</reference>
<dbReference type="InterPro" id="IPR043141">
    <property type="entry name" value="Ribosomal_uL10-like_sf"/>
</dbReference>
<dbReference type="GO" id="GO:0070180">
    <property type="term" value="F:large ribosomal subunit rRNA binding"/>
    <property type="evidence" value="ECO:0007669"/>
    <property type="project" value="UniProtKB-UniRule"/>
</dbReference>
<dbReference type="PROSITE" id="PS01109">
    <property type="entry name" value="RIBOSOMAL_L10"/>
    <property type="match status" value="1"/>
</dbReference>
<gene>
    <name evidence="6" type="primary">rplJ</name>
    <name evidence="7" type="ORF">CYJ57_03830</name>
</gene>
<comment type="caution">
    <text evidence="7">The sequence shown here is derived from an EMBL/GenBank/DDBJ whole genome shotgun (WGS) entry which is preliminary data.</text>
</comment>
<evidence type="ECO:0000256" key="6">
    <source>
        <dbReference type="HAMAP-Rule" id="MF_00362"/>
    </source>
</evidence>
<dbReference type="GO" id="GO:0015934">
    <property type="term" value="C:large ribosomal subunit"/>
    <property type="evidence" value="ECO:0007669"/>
    <property type="project" value="InterPro"/>
</dbReference>
<evidence type="ECO:0000256" key="1">
    <source>
        <dbReference type="ARBA" id="ARBA00008889"/>
    </source>
</evidence>
<keyword evidence="2 6" id="KW-0689">Ribosomal protein</keyword>
<dbReference type="SUPFAM" id="SSF160369">
    <property type="entry name" value="Ribosomal protein L10-like"/>
    <property type="match status" value="1"/>
</dbReference>
<keyword evidence="3 6" id="KW-0687">Ribonucleoprotein</keyword>
<evidence type="ECO:0000313" key="7">
    <source>
        <dbReference type="EMBL" id="PKY89501.1"/>
    </source>
</evidence>
<dbReference type="InterPro" id="IPR047865">
    <property type="entry name" value="Ribosomal_uL10_bac_type"/>
</dbReference>
<dbReference type="InterPro" id="IPR022973">
    <property type="entry name" value="Ribosomal_uL10_bac"/>
</dbReference>
<protein>
    <recommendedName>
        <fullName evidence="5 6">Large ribosomal subunit protein uL10</fullName>
    </recommendedName>
</protein>
<dbReference type="Pfam" id="PF00466">
    <property type="entry name" value="Ribosomal_L10"/>
    <property type="match status" value="1"/>
</dbReference>
<evidence type="ECO:0000256" key="3">
    <source>
        <dbReference type="ARBA" id="ARBA00023274"/>
    </source>
</evidence>
<dbReference type="Gene3D" id="6.10.250.290">
    <property type="match status" value="1"/>
</dbReference>
<dbReference type="EMBL" id="PKHE01000007">
    <property type="protein sequence ID" value="PKY89501.1"/>
    <property type="molecule type" value="Genomic_DNA"/>
</dbReference>
<dbReference type="PANTHER" id="PTHR11560">
    <property type="entry name" value="39S RIBOSOMAL PROTEIN L10, MITOCHONDRIAL"/>
    <property type="match status" value="1"/>
</dbReference>